<keyword evidence="2" id="KW-1185">Reference proteome</keyword>
<dbReference type="EMBL" id="CP013108">
    <property type="protein sequence ID" value="APG93015.1"/>
    <property type="molecule type" value="Genomic_DNA"/>
</dbReference>
<name>A0A1L3LSF2_9HYPH</name>
<geneLocation type="plasmid" evidence="1 2">
    <name>A</name>
</geneLocation>
<evidence type="ECO:0000313" key="2">
    <source>
        <dbReference type="Proteomes" id="UP000182306"/>
    </source>
</evidence>
<evidence type="ECO:0000313" key="1">
    <source>
        <dbReference type="EMBL" id="APG93015.1"/>
    </source>
</evidence>
<protein>
    <submittedName>
        <fullName evidence="1">Uncharacterized protein</fullName>
    </submittedName>
</protein>
<organism evidence="1 2">
    <name type="scientific">Sinorhizobium americanum</name>
    <dbReference type="NCBI Taxonomy" id="194963"/>
    <lineage>
        <taxon>Bacteria</taxon>
        <taxon>Pseudomonadati</taxon>
        <taxon>Pseudomonadota</taxon>
        <taxon>Alphaproteobacteria</taxon>
        <taxon>Hyphomicrobiales</taxon>
        <taxon>Rhizobiaceae</taxon>
        <taxon>Sinorhizobium/Ensifer group</taxon>
        <taxon>Sinorhizobium</taxon>
    </lineage>
</organism>
<gene>
    <name evidence="1" type="ORF">SAMCFNEI73_pA0038</name>
</gene>
<accession>A0A1L3LSF2</accession>
<dbReference type="AlphaFoldDB" id="A0A1L3LSF2"/>
<reference evidence="1 2" key="1">
    <citation type="submission" date="2015-10" db="EMBL/GenBank/DDBJ databases">
        <title>Genomic differences between typical nodule nitrogen-fixing rhizobial strains and those coming from bean seeds.</title>
        <authorList>
            <person name="Peralta H."/>
            <person name="Aguilar-Vera A."/>
            <person name="Diaz R."/>
            <person name="Mora Y."/>
            <person name="Martinez-Batallar G."/>
            <person name="Salazar E."/>
            <person name="Vargas-Lagunas C."/>
            <person name="Encarnacion S."/>
            <person name="Girard L."/>
            <person name="Mora J."/>
        </authorList>
    </citation>
    <scope>NUCLEOTIDE SEQUENCE [LARGE SCALE GENOMIC DNA]</scope>
    <source>
        <strain evidence="1 2">CFNEI 73</strain>
        <plasmid evidence="1 2">A</plasmid>
    </source>
</reference>
<dbReference type="KEGG" id="same:SAMCFNEI73_pA0038"/>
<keyword evidence="1" id="KW-0614">Plasmid</keyword>
<proteinExistence type="predicted"/>
<sequence length="46" mass="4791">MDLRLADLDEEQIVVLVFSAAPHNGASAQFVQSSLDEMSGTKAAAG</sequence>
<dbReference type="Proteomes" id="UP000182306">
    <property type="component" value="Plasmid A"/>
</dbReference>